<evidence type="ECO:0000256" key="9">
    <source>
        <dbReference type="ARBA" id="ARBA00023136"/>
    </source>
</evidence>
<keyword evidence="13" id="KW-1185">Reference proteome</keyword>
<dbReference type="GO" id="GO:0006935">
    <property type="term" value="P:chemotaxis"/>
    <property type="evidence" value="ECO:0007669"/>
    <property type="project" value="UniProtKB-KW"/>
</dbReference>
<keyword evidence="12" id="KW-0969">Cilium</keyword>
<comment type="similarity">
    <text evidence="3 10">Belongs to the FliL family.</text>
</comment>
<feature type="region of interest" description="Disordered" evidence="11">
    <location>
        <begin position="55"/>
        <end position="76"/>
    </location>
</feature>
<reference evidence="12 13" key="1">
    <citation type="journal article" date="2013" name="Environ. Microbiol.">
        <title>Genome analysis of Chitinivibrio alkaliphilus gen. nov., sp. nov., a novel extremely haloalkaliphilic anaerobic chitinolytic bacterium from the candidate phylum Termite Group 3.</title>
        <authorList>
            <person name="Sorokin D.Y."/>
            <person name="Gumerov V.M."/>
            <person name="Rakitin A.L."/>
            <person name="Beletsky A.V."/>
            <person name="Damste J.S."/>
            <person name="Muyzer G."/>
            <person name="Mardanov A.V."/>
            <person name="Ravin N.V."/>
        </authorList>
    </citation>
    <scope>NUCLEOTIDE SEQUENCE [LARGE SCALE GENOMIC DNA]</scope>
    <source>
        <strain evidence="12 13">ACht1</strain>
    </source>
</reference>
<keyword evidence="4 10" id="KW-1003">Cell membrane</keyword>
<dbReference type="PANTHER" id="PTHR35091">
    <property type="entry name" value="FLAGELLAR PROTEIN FLIL"/>
    <property type="match status" value="1"/>
</dbReference>
<dbReference type="RefSeq" id="WP_022636551.1">
    <property type="nucleotide sequence ID" value="NZ_ASJR01000007.1"/>
</dbReference>
<dbReference type="AlphaFoldDB" id="U7D914"/>
<keyword evidence="6 10" id="KW-0812">Transmembrane</keyword>
<evidence type="ECO:0000256" key="5">
    <source>
        <dbReference type="ARBA" id="ARBA00022500"/>
    </source>
</evidence>
<dbReference type="OrthoDB" id="1634000at2"/>
<evidence type="ECO:0000256" key="4">
    <source>
        <dbReference type="ARBA" id="ARBA00022475"/>
    </source>
</evidence>
<dbReference type="Pfam" id="PF03748">
    <property type="entry name" value="FliL"/>
    <property type="match status" value="1"/>
</dbReference>
<dbReference type="PANTHER" id="PTHR35091:SF2">
    <property type="entry name" value="FLAGELLAR PROTEIN FLIL"/>
    <property type="match status" value="1"/>
</dbReference>
<gene>
    <name evidence="12" type="ORF">CALK_1063</name>
</gene>
<evidence type="ECO:0000256" key="8">
    <source>
        <dbReference type="ARBA" id="ARBA00022989"/>
    </source>
</evidence>
<evidence type="ECO:0000256" key="6">
    <source>
        <dbReference type="ARBA" id="ARBA00022692"/>
    </source>
</evidence>
<protein>
    <recommendedName>
        <fullName evidence="10">Flagellar protein FliL</fullName>
    </recommendedName>
</protein>
<keyword evidence="9 10" id="KW-0472">Membrane</keyword>
<comment type="function">
    <text evidence="1 10">Controls the rotational direction of flagella during chemotaxis.</text>
</comment>
<dbReference type="STRING" id="1313304.CALK_1063"/>
<name>U7D914_9BACT</name>
<dbReference type="GO" id="GO:0005886">
    <property type="term" value="C:plasma membrane"/>
    <property type="evidence" value="ECO:0007669"/>
    <property type="project" value="UniProtKB-SubCell"/>
</dbReference>
<proteinExistence type="inferred from homology"/>
<dbReference type="EMBL" id="ASJR01000007">
    <property type="protein sequence ID" value="ERP32076.1"/>
    <property type="molecule type" value="Genomic_DNA"/>
</dbReference>
<dbReference type="GO" id="GO:0071978">
    <property type="term" value="P:bacterial-type flagellum-dependent swarming motility"/>
    <property type="evidence" value="ECO:0007669"/>
    <property type="project" value="TreeGrafter"/>
</dbReference>
<keyword evidence="12" id="KW-0966">Cell projection</keyword>
<evidence type="ECO:0000256" key="10">
    <source>
        <dbReference type="RuleBase" id="RU364125"/>
    </source>
</evidence>
<evidence type="ECO:0000256" key="2">
    <source>
        <dbReference type="ARBA" id="ARBA00004162"/>
    </source>
</evidence>
<evidence type="ECO:0000256" key="7">
    <source>
        <dbReference type="ARBA" id="ARBA00022779"/>
    </source>
</evidence>
<accession>U7D914</accession>
<keyword evidence="8 10" id="KW-1133">Transmembrane helix</keyword>
<keyword evidence="5 10" id="KW-0145">Chemotaxis</keyword>
<evidence type="ECO:0000256" key="1">
    <source>
        <dbReference type="ARBA" id="ARBA00002254"/>
    </source>
</evidence>
<comment type="subcellular location">
    <subcellularLocation>
        <location evidence="2">Cell membrane</location>
        <topology evidence="2">Single-pass membrane protein</topology>
    </subcellularLocation>
</comment>
<evidence type="ECO:0000313" key="12">
    <source>
        <dbReference type="EMBL" id="ERP32076.1"/>
    </source>
</evidence>
<dbReference type="eggNOG" id="COG1580">
    <property type="taxonomic scope" value="Bacteria"/>
</dbReference>
<feature type="transmembrane region" description="Helical" evidence="10">
    <location>
        <begin position="26"/>
        <end position="49"/>
    </location>
</feature>
<sequence>MADEKEQVEEKEQKQEKPEKKGNLPLLLGLIFGIILVQGLIVFATIRFIHAPQGDDMAQEETPEQEVEQQQQQQRASGNEVILSDAAFETVVNISGTEGSRFLKVRIELAYDPDLRENRNLLSVATNRISHLKSTAIHYLSGLTLREVLDPSAQKNISSDLLIRFNNSLPSGAGQFSNVYITEYIVQ</sequence>
<evidence type="ECO:0000256" key="11">
    <source>
        <dbReference type="SAM" id="MobiDB-lite"/>
    </source>
</evidence>
<dbReference type="Proteomes" id="UP000017148">
    <property type="component" value="Unassembled WGS sequence"/>
</dbReference>
<dbReference type="InterPro" id="IPR005503">
    <property type="entry name" value="FliL"/>
</dbReference>
<dbReference type="GO" id="GO:0009425">
    <property type="term" value="C:bacterial-type flagellum basal body"/>
    <property type="evidence" value="ECO:0007669"/>
    <property type="project" value="InterPro"/>
</dbReference>
<organism evidence="12 13">
    <name type="scientific">Chitinivibrio alkaliphilus ACht1</name>
    <dbReference type="NCBI Taxonomy" id="1313304"/>
    <lineage>
        <taxon>Bacteria</taxon>
        <taxon>Pseudomonadati</taxon>
        <taxon>Fibrobacterota</taxon>
        <taxon>Chitinivibrionia</taxon>
        <taxon>Chitinivibrionales</taxon>
        <taxon>Chitinivibrionaceae</taxon>
        <taxon>Chitinivibrio</taxon>
    </lineage>
</organism>
<evidence type="ECO:0000256" key="3">
    <source>
        <dbReference type="ARBA" id="ARBA00008281"/>
    </source>
</evidence>
<feature type="compositionally biased region" description="Acidic residues" evidence="11">
    <location>
        <begin position="57"/>
        <end position="67"/>
    </location>
</feature>
<keyword evidence="12" id="KW-0282">Flagellum</keyword>
<keyword evidence="7 10" id="KW-0283">Flagellar rotation</keyword>
<evidence type="ECO:0000313" key="13">
    <source>
        <dbReference type="Proteomes" id="UP000017148"/>
    </source>
</evidence>
<comment type="caution">
    <text evidence="12">The sequence shown here is derived from an EMBL/GenBank/DDBJ whole genome shotgun (WGS) entry which is preliminary data.</text>
</comment>